<proteinExistence type="predicted"/>
<comment type="cofactor">
    <cofactor evidence="1">
        <name>Mg(2+)</name>
        <dbReference type="ChEBI" id="CHEBI:18420"/>
    </cofactor>
</comment>
<evidence type="ECO:0000256" key="2">
    <source>
        <dbReference type="ARBA" id="ARBA00022723"/>
    </source>
</evidence>
<dbReference type="PANTHER" id="PTHR31609:SF1">
    <property type="entry name" value="CARBOHYDRATE DEACETYLASE"/>
    <property type="match status" value="1"/>
</dbReference>
<name>A0A2T4HXG0_9SPHN</name>
<evidence type="ECO:0000313" key="6">
    <source>
        <dbReference type="EMBL" id="PTD20471.1"/>
    </source>
</evidence>
<dbReference type="GO" id="GO:0019213">
    <property type="term" value="F:deacetylase activity"/>
    <property type="evidence" value="ECO:0007669"/>
    <property type="project" value="TreeGrafter"/>
</dbReference>
<dbReference type="InterPro" id="IPR011330">
    <property type="entry name" value="Glyco_hydro/deAcase_b/a-brl"/>
</dbReference>
<dbReference type="EMBL" id="PHHF01000047">
    <property type="protein sequence ID" value="PTD20471.1"/>
    <property type="molecule type" value="Genomic_DNA"/>
</dbReference>
<dbReference type="GO" id="GO:0046872">
    <property type="term" value="F:metal ion binding"/>
    <property type="evidence" value="ECO:0007669"/>
    <property type="project" value="UniProtKB-KW"/>
</dbReference>
<dbReference type="InterPro" id="IPR006879">
    <property type="entry name" value="YdjC-like"/>
</dbReference>
<dbReference type="PANTHER" id="PTHR31609">
    <property type="entry name" value="YDJC DEACETYLASE FAMILY MEMBER"/>
    <property type="match status" value="1"/>
</dbReference>
<dbReference type="Pfam" id="PF04794">
    <property type="entry name" value="YdjC"/>
    <property type="match status" value="1"/>
</dbReference>
<dbReference type="AlphaFoldDB" id="A0A2T4HXG0"/>
<accession>A0A2T4HXG0</accession>
<gene>
    <name evidence="6" type="ORF">CV103_11505</name>
</gene>
<dbReference type="SUPFAM" id="SSF88713">
    <property type="entry name" value="Glycoside hydrolase/deacetylase"/>
    <property type="match status" value="1"/>
</dbReference>
<protein>
    <submittedName>
        <fullName evidence="6">PTS cellobiose transporter</fullName>
    </submittedName>
</protein>
<keyword evidence="3" id="KW-0378">Hydrolase</keyword>
<keyword evidence="2" id="KW-0479">Metal-binding</keyword>
<organism evidence="6 7">
    <name type="scientific">Edaphosphingomonas fennica</name>
    <dbReference type="NCBI Taxonomy" id="114404"/>
    <lineage>
        <taxon>Bacteria</taxon>
        <taxon>Pseudomonadati</taxon>
        <taxon>Pseudomonadota</taxon>
        <taxon>Alphaproteobacteria</taxon>
        <taxon>Sphingomonadales</taxon>
        <taxon>Rhizorhabdaceae</taxon>
        <taxon>Edaphosphingomonas</taxon>
    </lineage>
</organism>
<dbReference type="NCBIfam" id="TIGR03473">
    <property type="entry name" value="HpnK"/>
    <property type="match status" value="1"/>
</dbReference>
<dbReference type="InterPro" id="IPR017836">
    <property type="entry name" value="Hopanoid_biosynth-assoc_HpnK"/>
</dbReference>
<dbReference type="GO" id="GO:0016787">
    <property type="term" value="F:hydrolase activity"/>
    <property type="evidence" value="ECO:0007669"/>
    <property type="project" value="UniProtKB-KW"/>
</dbReference>
<reference evidence="6 7" key="1">
    <citation type="submission" date="2017-11" db="EMBL/GenBank/DDBJ databases">
        <title>Sphingomonas oleivorans sp. nov., isolated from oil-contaminated soil.</title>
        <authorList>
            <person name="Wang L."/>
            <person name="Chen L."/>
        </authorList>
    </citation>
    <scope>NUCLEOTIDE SEQUENCE [LARGE SCALE GENOMIC DNA]</scope>
    <source>
        <strain evidence="6 7">K101</strain>
    </source>
</reference>
<dbReference type="CDD" id="cd10804">
    <property type="entry name" value="YdjC_HpnK_like"/>
    <property type="match status" value="1"/>
</dbReference>
<dbReference type="Gene3D" id="3.20.20.370">
    <property type="entry name" value="Glycoside hydrolase/deacetylase"/>
    <property type="match status" value="1"/>
</dbReference>
<evidence type="ECO:0000256" key="4">
    <source>
        <dbReference type="ARBA" id="ARBA00022842"/>
    </source>
</evidence>
<sequence>MVITADDFGASIAVNRAVERAHREGVLTATSLMVAGEAATDAIATARKLPMLGVGLHLVLVDGRPTLPPDRVPDLIDGDGRFRANMVRAGVDFFFRPAVRRQLAEEIEAQFIAFGATGLKLDHVNAHKHFHLHPTIAGLIVEIGARFGLRAVRAPVEPPEPLAEVEPASPGRLADRVAAPWARTLQARFASAGLIVPDQVFGLRWSGHMHVRRLTGLIEHLPPGLTEIYLHPATEAGFAGHAPGYDYEAELAALVDERTRAALRLSGARLGSFTDFEEERVAA</sequence>
<evidence type="ECO:0000256" key="1">
    <source>
        <dbReference type="ARBA" id="ARBA00001946"/>
    </source>
</evidence>
<keyword evidence="5" id="KW-0119">Carbohydrate metabolism</keyword>
<comment type="caution">
    <text evidence="6">The sequence shown here is derived from an EMBL/GenBank/DDBJ whole genome shotgun (WGS) entry which is preliminary data.</text>
</comment>
<dbReference type="Proteomes" id="UP000241206">
    <property type="component" value="Unassembled WGS sequence"/>
</dbReference>
<evidence type="ECO:0000256" key="5">
    <source>
        <dbReference type="ARBA" id="ARBA00023277"/>
    </source>
</evidence>
<keyword evidence="7" id="KW-1185">Reference proteome</keyword>
<evidence type="ECO:0000256" key="3">
    <source>
        <dbReference type="ARBA" id="ARBA00022801"/>
    </source>
</evidence>
<evidence type="ECO:0000313" key="7">
    <source>
        <dbReference type="Proteomes" id="UP000241206"/>
    </source>
</evidence>
<keyword evidence="4" id="KW-0460">Magnesium</keyword>
<dbReference type="GO" id="GO:0005975">
    <property type="term" value="P:carbohydrate metabolic process"/>
    <property type="evidence" value="ECO:0007669"/>
    <property type="project" value="InterPro"/>
</dbReference>